<reference evidence="2 3" key="1">
    <citation type="submission" date="2021-03" db="EMBL/GenBank/DDBJ databases">
        <title>Identification of novel Bacillus strains.</title>
        <authorList>
            <person name="Xiao Z."/>
            <person name="Li Y."/>
            <person name="Shen J."/>
        </authorList>
    </citation>
    <scope>NUCLEOTIDE SEQUENCE [LARGE SCALE GENOMIC DNA]</scope>
    <source>
        <strain evidence="2 3">SY8</strain>
    </source>
</reference>
<dbReference type="EMBL" id="JAGDQJ010000026">
    <property type="protein sequence ID" value="MBO1627499.1"/>
    <property type="molecule type" value="Genomic_DNA"/>
</dbReference>
<protein>
    <submittedName>
        <fullName evidence="2">GNAT family N-acetyltransferase</fullName>
    </submittedName>
</protein>
<dbReference type="Pfam" id="PF00583">
    <property type="entry name" value="Acetyltransf_1"/>
    <property type="match status" value="1"/>
</dbReference>
<evidence type="ECO:0000313" key="2">
    <source>
        <dbReference type="EMBL" id="MBO1627499.1"/>
    </source>
</evidence>
<gene>
    <name evidence="2" type="ORF">J4P90_20175</name>
</gene>
<organism evidence="2 3">
    <name type="scientific">Bacillus arachidis</name>
    <dbReference type="NCBI Taxonomy" id="2819290"/>
    <lineage>
        <taxon>Bacteria</taxon>
        <taxon>Bacillati</taxon>
        <taxon>Bacillota</taxon>
        <taxon>Bacilli</taxon>
        <taxon>Bacillales</taxon>
        <taxon>Bacillaceae</taxon>
        <taxon>Bacillus</taxon>
    </lineage>
</organism>
<proteinExistence type="predicted"/>
<accession>A0ABS3P2U3</accession>
<dbReference type="PROSITE" id="PS51186">
    <property type="entry name" value="GNAT"/>
    <property type="match status" value="1"/>
</dbReference>
<dbReference type="Gene3D" id="3.40.630.30">
    <property type="match status" value="1"/>
</dbReference>
<comment type="caution">
    <text evidence="2">The sequence shown here is derived from an EMBL/GenBank/DDBJ whole genome shotgun (WGS) entry which is preliminary data.</text>
</comment>
<dbReference type="RefSeq" id="WP_208018816.1">
    <property type="nucleotide sequence ID" value="NZ_JAGDQJ010000026.1"/>
</dbReference>
<dbReference type="SUPFAM" id="SSF55729">
    <property type="entry name" value="Acyl-CoA N-acyltransferases (Nat)"/>
    <property type="match status" value="1"/>
</dbReference>
<dbReference type="Proteomes" id="UP000677611">
    <property type="component" value="Unassembled WGS sequence"/>
</dbReference>
<dbReference type="InterPro" id="IPR016181">
    <property type="entry name" value="Acyl_CoA_acyltransferase"/>
</dbReference>
<dbReference type="CDD" id="cd04301">
    <property type="entry name" value="NAT_SF"/>
    <property type="match status" value="1"/>
</dbReference>
<evidence type="ECO:0000313" key="3">
    <source>
        <dbReference type="Proteomes" id="UP000677611"/>
    </source>
</evidence>
<name>A0ABS3P2U3_9BACI</name>
<keyword evidence="3" id="KW-1185">Reference proteome</keyword>
<evidence type="ECO:0000259" key="1">
    <source>
        <dbReference type="PROSITE" id="PS51186"/>
    </source>
</evidence>
<dbReference type="InterPro" id="IPR000182">
    <property type="entry name" value="GNAT_dom"/>
</dbReference>
<feature type="domain" description="N-acetyltransferase" evidence="1">
    <location>
        <begin position="4"/>
        <end position="166"/>
    </location>
</feature>
<sequence>MEIFDIVSVDETNLEREGCYCLRSKPNSTGYINKNRWLMERFKEGLKYMKIMEDSKLAGFIEYAPIEYSSRVVYGENYIVIHCLWVHITGKGYASKLIQQCMKEAKKQNKNGVIVVTNSNTSWTPSKDIFIKNEFIEIAQAPYGFELLVYKFDDSPNPYFPSDWNERLQTFHELTIVRTQQCPFIEVASDNVLEAANKLGIKTIIIDIQSREELLKLSPTPYGIYGVIFKNELITYHRLTIHSAMKRLKELG</sequence>